<dbReference type="Proteomes" id="UP000256838">
    <property type="component" value="Unassembled WGS sequence"/>
</dbReference>
<evidence type="ECO:0000313" key="1">
    <source>
        <dbReference type="EMBL" id="RDV00216.1"/>
    </source>
</evidence>
<dbReference type="AlphaFoldDB" id="A0A3D8K5N5"/>
<comment type="caution">
    <text evidence="1">The sequence shown here is derived from an EMBL/GenBank/DDBJ whole genome shotgun (WGS) entry which is preliminary data.</text>
</comment>
<reference evidence="1 2" key="1">
    <citation type="submission" date="2018-08" db="EMBL/GenBank/DDBJ databases">
        <title>Paraburkholderia sp. DHOM06 isolated from forest soil.</title>
        <authorList>
            <person name="Gao Z.-H."/>
            <person name="Qiu L.-H."/>
        </authorList>
    </citation>
    <scope>NUCLEOTIDE SEQUENCE [LARGE SCALE GENOMIC DNA]</scope>
    <source>
        <strain evidence="1 2">DHOM06</strain>
    </source>
</reference>
<organism evidence="1 2">
    <name type="scientific">Trinickia dinghuensis</name>
    <dbReference type="NCBI Taxonomy" id="2291023"/>
    <lineage>
        <taxon>Bacteria</taxon>
        <taxon>Pseudomonadati</taxon>
        <taxon>Pseudomonadota</taxon>
        <taxon>Betaproteobacteria</taxon>
        <taxon>Burkholderiales</taxon>
        <taxon>Burkholderiaceae</taxon>
        <taxon>Trinickia</taxon>
    </lineage>
</organism>
<evidence type="ECO:0000313" key="2">
    <source>
        <dbReference type="Proteomes" id="UP000256838"/>
    </source>
</evidence>
<gene>
    <name evidence="1" type="ORF">DWV00_04030</name>
</gene>
<sequence>MISAAASSDRSWPNDLAAYRYRYIIADDLFAETQSNEQIKPPLLDFRKHFLCLVHSEKSIVDHPSSLLSGSRRDL</sequence>
<keyword evidence="2" id="KW-1185">Reference proteome</keyword>
<protein>
    <submittedName>
        <fullName evidence="1">Uncharacterized protein</fullName>
    </submittedName>
</protein>
<proteinExistence type="predicted"/>
<name>A0A3D8K5N5_9BURK</name>
<dbReference type="EMBL" id="QRGA01000002">
    <property type="protein sequence ID" value="RDV00216.1"/>
    <property type="molecule type" value="Genomic_DNA"/>
</dbReference>
<accession>A0A3D8K5N5</accession>